<gene>
    <name evidence="1" type="ORF">AX777_21350</name>
</gene>
<reference evidence="1 2" key="1">
    <citation type="submission" date="2016-02" db="EMBL/GenBank/DDBJ databases">
        <authorList>
            <person name="Wen L."/>
            <person name="He K."/>
            <person name="Yang H."/>
        </authorList>
    </citation>
    <scope>NUCLEOTIDE SEQUENCE [LARGE SCALE GENOMIC DNA]</scope>
    <source>
        <strain evidence="1 2">CD09_2</strain>
    </source>
</reference>
<name>A0A177JKV3_SPHYA</name>
<evidence type="ECO:0000313" key="2">
    <source>
        <dbReference type="Proteomes" id="UP000077262"/>
    </source>
</evidence>
<sequence>MHGAFYTHGVKGDVFAKDAKDVFDATPVCRVVAPVSHRQTKKGGPIDALHAIAKRKQQAPVIEANARLIAAAPELLEALDGVLAKYTGLVESGDAGFWDAEKEPEVIAARAAIAKAKGGAA</sequence>
<dbReference type="Proteomes" id="UP000077262">
    <property type="component" value="Unassembled WGS sequence"/>
</dbReference>
<dbReference type="AlphaFoldDB" id="A0A177JKV3"/>
<proteinExistence type="predicted"/>
<comment type="caution">
    <text evidence="1">The sequence shown here is derived from an EMBL/GenBank/DDBJ whole genome shotgun (WGS) entry which is preliminary data.</text>
</comment>
<organism evidence="1 2">
    <name type="scientific">Sphingobium yanoikuyae</name>
    <name type="common">Sphingomonas yanoikuyae</name>
    <dbReference type="NCBI Taxonomy" id="13690"/>
    <lineage>
        <taxon>Bacteria</taxon>
        <taxon>Pseudomonadati</taxon>
        <taxon>Pseudomonadota</taxon>
        <taxon>Alphaproteobacteria</taxon>
        <taxon>Sphingomonadales</taxon>
        <taxon>Sphingomonadaceae</taxon>
        <taxon>Sphingobium</taxon>
    </lineage>
</organism>
<evidence type="ECO:0000313" key="1">
    <source>
        <dbReference type="EMBL" id="OAH41860.1"/>
    </source>
</evidence>
<protein>
    <submittedName>
        <fullName evidence="1">Uncharacterized protein</fullName>
    </submittedName>
</protein>
<accession>A0A177JKV3</accession>
<dbReference type="EMBL" id="LSTR01000049">
    <property type="protein sequence ID" value="OAH41860.1"/>
    <property type="molecule type" value="Genomic_DNA"/>
</dbReference>